<evidence type="ECO:0000256" key="2">
    <source>
        <dbReference type="ARBA" id="ARBA00022679"/>
    </source>
</evidence>
<dbReference type="GO" id="GO:0044211">
    <property type="term" value="P:CTP salvage"/>
    <property type="evidence" value="ECO:0007669"/>
    <property type="project" value="UniProtKB-UniPathway"/>
</dbReference>
<protein>
    <recommendedName>
        <fullName evidence="5">Uridine kinase</fullName>
        <ecNumber evidence="5">2.7.1.48</ecNumber>
    </recommendedName>
</protein>
<comment type="similarity">
    <text evidence="5">Belongs to the uridine kinase family.</text>
</comment>
<dbReference type="Pfam" id="PF00485">
    <property type="entry name" value="PRK"/>
    <property type="match status" value="1"/>
</dbReference>
<dbReference type="PRINTS" id="PR00988">
    <property type="entry name" value="URIDINKINASE"/>
</dbReference>
<dbReference type="GO" id="GO:0043771">
    <property type="term" value="F:cytidine kinase activity"/>
    <property type="evidence" value="ECO:0007669"/>
    <property type="project" value="RHEA"/>
</dbReference>
<evidence type="ECO:0000256" key="5">
    <source>
        <dbReference type="RuleBase" id="RU003825"/>
    </source>
</evidence>
<dbReference type="EMBL" id="PRLP01000034">
    <property type="protein sequence ID" value="PPC77337.1"/>
    <property type="molecule type" value="Genomic_DNA"/>
</dbReference>
<dbReference type="NCBIfam" id="TIGR00235">
    <property type="entry name" value="udk"/>
    <property type="match status" value="1"/>
</dbReference>
<dbReference type="PANTHER" id="PTHR10285">
    <property type="entry name" value="URIDINE KINASE"/>
    <property type="match status" value="1"/>
</dbReference>
<name>A0A2S5KR47_9PROT</name>
<keyword evidence="5" id="KW-0067">ATP-binding</keyword>
<comment type="caution">
    <text evidence="7">The sequence shown here is derived from an EMBL/GenBank/DDBJ whole genome shotgun (WGS) entry which is preliminary data.</text>
</comment>
<dbReference type="UniPathway" id="UPA00579">
    <property type="reaction ID" value="UER00640"/>
</dbReference>
<dbReference type="Proteomes" id="UP000238196">
    <property type="component" value="Unassembled WGS sequence"/>
</dbReference>
<evidence type="ECO:0000313" key="7">
    <source>
        <dbReference type="EMBL" id="PPC77337.1"/>
    </source>
</evidence>
<accession>A0A2S5KR47</accession>
<evidence type="ECO:0000256" key="1">
    <source>
        <dbReference type="ARBA" id="ARBA00004690"/>
    </source>
</evidence>
<comment type="catalytic activity">
    <reaction evidence="5">
        <text>cytidine + ATP = CMP + ADP + H(+)</text>
        <dbReference type="Rhea" id="RHEA:24674"/>
        <dbReference type="ChEBI" id="CHEBI:15378"/>
        <dbReference type="ChEBI" id="CHEBI:17562"/>
        <dbReference type="ChEBI" id="CHEBI:30616"/>
        <dbReference type="ChEBI" id="CHEBI:60377"/>
        <dbReference type="ChEBI" id="CHEBI:456216"/>
        <dbReference type="EC" id="2.7.1.48"/>
    </reaction>
</comment>
<keyword evidence="5" id="KW-0963">Cytoplasm</keyword>
<dbReference type="AlphaFoldDB" id="A0A2S5KR47"/>
<dbReference type="InterPro" id="IPR000764">
    <property type="entry name" value="Uridine_kinase-like"/>
</dbReference>
<dbReference type="EC" id="2.7.1.48" evidence="5"/>
<evidence type="ECO:0000259" key="6">
    <source>
        <dbReference type="Pfam" id="PF00485"/>
    </source>
</evidence>
<dbReference type="InterPro" id="IPR027417">
    <property type="entry name" value="P-loop_NTPase"/>
</dbReference>
<comment type="pathway">
    <text evidence="1 5">Pyrimidine metabolism; UMP biosynthesis via salvage pathway; UMP from uridine: step 1/1.</text>
</comment>
<keyword evidence="2 5" id="KW-0808">Transferase</keyword>
<dbReference type="GO" id="GO:0004849">
    <property type="term" value="F:uridine kinase activity"/>
    <property type="evidence" value="ECO:0007669"/>
    <property type="project" value="UniProtKB-EC"/>
</dbReference>
<dbReference type="SUPFAM" id="SSF52540">
    <property type="entry name" value="P-loop containing nucleoside triphosphate hydrolases"/>
    <property type="match status" value="1"/>
</dbReference>
<dbReference type="GO" id="GO:0005524">
    <property type="term" value="F:ATP binding"/>
    <property type="evidence" value="ECO:0007669"/>
    <property type="project" value="UniProtKB-KW"/>
</dbReference>
<evidence type="ECO:0000256" key="3">
    <source>
        <dbReference type="ARBA" id="ARBA00022741"/>
    </source>
</evidence>
<comment type="catalytic activity">
    <reaction evidence="5">
        <text>uridine + ATP = UMP + ADP + H(+)</text>
        <dbReference type="Rhea" id="RHEA:16825"/>
        <dbReference type="ChEBI" id="CHEBI:15378"/>
        <dbReference type="ChEBI" id="CHEBI:16704"/>
        <dbReference type="ChEBI" id="CHEBI:30616"/>
        <dbReference type="ChEBI" id="CHEBI:57865"/>
        <dbReference type="ChEBI" id="CHEBI:456216"/>
        <dbReference type="EC" id="2.7.1.48"/>
    </reaction>
</comment>
<dbReference type="GO" id="GO:0044206">
    <property type="term" value="P:UMP salvage"/>
    <property type="evidence" value="ECO:0007669"/>
    <property type="project" value="UniProtKB-UniPathway"/>
</dbReference>
<feature type="domain" description="Phosphoribulokinase/uridine kinase" evidence="6">
    <location>
        <begin position="8"/>
        <end position="193"/>
    </location>
</feature>
<evidence type="ECO:0000313" key="8">
    <source>
        <dbReference type="Proteomes" id="UP000238196"/>
    </source>
</evidence>
<sequence length="206" mass="23410">MPTSNTVIIGIAGASGSGKSSFSDALLHEFGSAQITILREDSYYKDQTHLAMEERVKTNYDHPDAFDHDLLLTQLQQALQGEPVNVPVYDYKLHTRAAEVQPLPACKIIILEGILIFTDARLRNLMHTRIYMDTPLDVCLLRRLQRDVNERGRTLDSVLEQYQATVRPMFMKYINPSKEHAHLIVPGGARNRVAIDLVRARLREML</sequence>
<gene>
    <name evidence="7" type="ORF">C4K68_10730</name>
</gene>
<comment type="subcellular location">
    <subcellularLocation>
        <location evidence="5">Cytoplasm</location>
    </subcellularLocation>
</comment>
<comment type="pathway">
    <text evidence="5">Pyrimidine metabolism; CTP biosynthesis via salvage pathway; CTP from cytidine: step 1/3.</text>
</comment>
<dbReference type="Gene3D" id="3.40.50.300">
    <property type="entry name" value="P-loop containing nucleotide triphosphate hydrolases"/>
    <property type="match status" value="1"/>
</dbReference>
<dbReference type="CDD" id="cd02023">
    <property type="entry name" value="UMPK"/>
    <property type="match status" value="1"/>
</dbReference>
<keyword evidence="4 5" id="KW-0418">Kinase</keyword>
<dbReference type="InterPro" id="IPR006083">
    <property type="entry name" value="PRK/URK"/>
</dbReference>
<evidence type="ECO:0000256" key="4">
    <source>
        <dbReference type="ARBA" id="ARBA00022777"/>
    </source>
</evidence>
<dbReference type="NCBIfam" id="NF004018">
    <property type="entry name" value="PRK05480.1"/>
    <property type="match status" value="1"/>
</dbReference>
<proteinExistence type="inferred from homology"/>
<dbReference type="UniPathway" id="UPA00574">
    <property type="reaction ID" value="UER00637"/>
</dbReference>
<reference evidence="7 8" key="1">
    <citation type="submission" date="2018-02" db="EMBL/GenBank/DDBJ databases">
        <title>novel marine gammaproteobacteria from coastal saline agro ecosystem.</title>
        <authorList>
            <person name="Krishnan R."/>
            <person name="Ramesh Kumar N."/>
        </authorList>
    </citation>
    <scope>NUCLEOTIDE SEQUENCE [LARGE SCALE GENOMIC DNA]</scope>
    <source>
        <strain evidence="7 8">228</strain>
    </source>
</reference>
<dbReference type="OrthoDB" id="9777642at2"/>
<organism evidence="7 8">
    <name type="scientific">Proteobacteria bacterium 228</name>
    <dbReference type="NCBI Taxonomy" id="2083153"/>
    <lineage>
        <taxon>Bacteria</taxon>
        <taxon>Pseudomonadati</taxon>
        <taxon>Pseudomonadota</taxon>
    </lineage>
</organism>
<keyword evidence="3 5" id="KW-0547">Nucleotide-binding</keyword>
<dbReference type="GO" id="GO:0005737">
    <property type="term" value="C:cytoplasm"/>
    <property type="evidence" value="ECO:0007669"/>
    <property type="project" value="UniProtKB-SubCell"/>
</dbReference>